<accession>B8GFY7</accession>
<gene>
    <name evidence="1" type="ordered locus">Mpal_2761</name>
</gene>
<organism evidence="1 2">
    <name type="scientific">Methanosphaerula palustris (strain ATCC BAA-1556 / DSM 19958 / E1-9c)</name>
    <dbReference type="NCBI Taxonomy" id="521011"/>
    <lineage>
        <taxon>Archaea</taxon>
        <taxon>Methanobacteriati</taxon>
        <taxon>Methanobacteriota</taxon>
        <taxon>Stenosarchaea group</taxon>
        <taxon>Methanomicrobia</taxon>
        <taxon>Methanomicrobiales</taxon>
        <taxon>Methanoregulaceae</taxon>
        <taxon>Methanosphaerula</taxon>
    </lineage>
</organism>
<dbReference type="EMBL" id="CP001338">
    <property type="protein sequence ID" value="ACL18020.1"/>
    <property type="molecule type" value="Genomic_DNA"/>
</dbReference>
<reference evidence="1 2" key="1">
    <citation type="journal article" date="2015" name="Genome Announc.">
        <title>Complete Genome Sequence of Methanosphaerula palustris E1-9CT, a Hydrogenotrophic Methanogen Isolated from a Minerotrophic Fen Peatland.</title>
        <authorList>
            <person name="Cadillo-Quiroz H."/>
            <person name="Browne P."/>
            <person name="Kyrpides N."/>
            <person name="Woyke T."/>
            <person name="Goodwin L."/>
            <person name="Detter C."/>
            <person name="Yavitt J.B."/>
            <person name="Zinder S.H."/>
        </authorList>
    </citation>
    <scope>NUCLEOTIDE SEQUENCE [LARGE SCALE GENOMIC DNA]</scope>
    <source>
        <strain evidence="2">ATCC BAA-1556 / DSM 19958 / E1-9c</strain>
    </source>
</reference>
<sequence length="189" mass="20808">MADQIPENIETTLTVIEQGFNRLSDLVVESGDLIEVKGAEVRAREGALLGRMGVRAASLIPAIGLNVLERGKIGLDGEVFDARHYAQKVLVLGRTDPMPFRPDNPEKKIDDQFCVLREDGTFAELMYSSAGGIADSYLQTITPDEALAIYGYELLFMLYRALKENLDGEETLVAALNVVLSFLNDQTKI</sequence>
<name>B8GFY7_METPE</name>
<proteinExistence type="predicted"/>
<dbReference type="RefSeq" id="WP_012619339.1">
    <property type="nucleotide sequence ID" value="NC_011832.1"/>
</dbReference>
<dbReference type="HOGENOM" id="CLU_1536684_0_0_2"/>
<dbReference type="GeneID" id="7270871"/>
<dbReference type="eggNOG" id="arCOG05307">
    <property type="taxonomic scope" value="Archaea"/>
</dbReference>
<dbReference type="Proteomes" id="UP000002457">
    <property type="component" value="Chromosome"/>
</dbReference>
<dbReference type="OrthoDB" id="109217at2157"/>
<dbReference type="AlphaFoldDB" id="B8GFY7"/>
<dbReference type="KEGG" id="mpl:Mpal_2761"/>
<evidence type="ECO:0000313" key="1">
    <source>
        <dbReference type="EMBL" id="ACL18020.1"/>
    </source>
</evidence>
<protein>
    <submittedName>
        <fullName evidence="1">Uncharacterized protein</fullName>
    </submittedName>
</protein>
<evidence type="ECO:0000313" key="2">
    <source>
        <dbReference type="Proteomes" id="UP000002457"/>
    </source>
</evidence>
<keyword evidence="2" id="KW-1185">Reference proteome</keyword>